<comment type="caution">
    <text evidence="1">The sequence shown here is derived from an EMBL/GenBank/DDBJ whole genome shotgun (WGS) entry which is preliminary data.</text>
</comment>
<dbReference type="Proteomes" id="UP000829398">
    <property type="component" value="Chromosome 6"/>
</dbReference>
<sequence>MATNRERIELLEAGLGSLQDGMNRMELGINDRLHHLAETLNKLMETIMASKGASIQIAHDQSGLSRPNREKHEGGRRYFSSKMAKLEFPWYSDDNPTEWFNRVNQFFEFQGINNEQKVSLASFHLEGETNQWWQWLRRSYKEEGKEVTWEIFHDEQWARFGPTDCEDFDEALSKVEQVGSLRDYQKEFERLGNRVQGWTQKALVGTFMGGLKPELVEDIRMFKPKLLKEAISLARMRVEQQMRQRETTRAFNRTVVDFSSSTKFTLALIVRRNSHLVIGVRVHNYYSCRDEMGI</sequence>
<reference evidence="2" key="1">
    <citation type="journal article" date="2023" name="Hortic. Res.">
        <title>A chromosome-level phased genome enabling allele-level studies in sweet orange: a case study on citrus Huanglongbing tolerance.</title>
        <authorList>
            <person name="Wu B."/>
            <person name="Yu Q."/>
            <person name="Deng Z."/>
            <person name="Duan Y."/>
            <person name="Luo F."/>
            <person name="Gmitter F. Jr."/>
        </authorList>
    </citation>
    <scope>NUCLEOTIDE SEQUENCE [LARGE SCALE GENOMIC DNA]</scope>
    <source>
        <strain evidence="2">cv. Valencia</strain>
    </source>
</reference>
<name>A0ACB8JQI7_CITSI</name>
<evidence type="ECO:0000313" key="2">
    <source>
        <dbReference type="Proteomes" id="UP000829398"/>
    </source>
</evidence>
<proteinExistence type="predicted"/>
<accession>A0ACB8JQI7</accession>
<evidence type="ECO:0000313" key="1">
    <source>
        <dbReference type="EMBL" id="KAH9734986.1"/>
    </source>
</evidence>
<keyword evidence="2" id="KW-1185">Reference proteome</keyword>
<protein>
    <submittedName>
        <fullName evidence="1">Retrotrans gag domain-containing protein</fullName>
    </submittedName>
</protein>
<dbReference type="EMBL" id="CM039175">
    <property type="protein sequence ID" value="KAH9734986.1"/>
    <property type="molecule type" value="Genomic_DNA"/>
</dbReference>
<gene>
    <name evidence="1" type="ORF">KPL71_017585</name>
</gene>
<organism evidence="1 2">
    <name type="scientific">Citrus sinensis</name>
    <name type="common">Sweet orange</name>
    <name type="synonym">Citrus aurantium var. sinensis</name>
    <dbReference type="NCBI Taxonomy" id="2711"/>
    <lineage>
        <taxon>Eukaryota</taxon>
        <taxon>Viridiplantae</taxon>
        <taxon>Streptophyta</taxon>
        <taxon>Embryophyta</taxon>
        <taxon>Tracheophyta</taxon>
        <taxon>Spermatophyta</taxon>
        <taxon>Magnoliopsida</taxon>
        <taxon>eudicotyledons</taxon>
        <taxon>Gunneridae</taxon>
        <taxon>Pentapetalae</taxon>
        <taxon>rosids</taxon>
        <taxon>malvids</taxon>
        <taxon>Sapindales</taxon>
        <taxon>Rutaceae</taxon>
        <taxon>Aurantioideae</taxon>
        <taxon>Citrus</taxon>
    </lineage>
</organism>